<keyword evidence="3" id="KW-0732">Signal</keyword>
<dbReference type="GO" id="GO:0005975">
    <property type="term" value="P:carbohydrate metabolic process"/>
    <property type="evidence" value="ECO:0007669"/>
    <property type="project" value="InterPro"/>
</dbReference>
<dbReference type="PANTHER" id="PTHR11177:SF317">
    <property type="entry name" value="CHITINASE 12-RELATED"/>
    <property type="match status" value="1"/>
</dbReference>
<dbReference type="STRING" id="1833852.B0537_00930"/>
<dbReference type="GO" id="GO:0006032">
    <property type="term" value="P:chitin catabolic process"/>
    <property type="evidence" value="ECO:0007669"/>
    <property type="project" value="TreeGrafter"/>
</dbReference>
<dbReference type="Gene3D" id="3.30.457.10">
    <property type="entry name" value="Copper amine oxidase-like, N-terminal domain"/>
    <property type="match status" value="1"/>
</dbReference>
<dbReference type="PROSITE" id="PS51910">
    <property type="entry name" value="GH18_2"/>
    <property type="match status" value="1"/>
</dbReference>
<feature type="signal peptide" evidence="3">
    <location>
        <begin position="1"/>
        <end position="42"/>
    </location>
</feature>
<dbReference type="InterPro" id="IPR017853">
    <property type="entry name" value="GH"/>
</dbReference>
<dbReference type="EC" id="3.2.1.14" evidence="2"/>
<dbReference type="KEGG" id="dfg:B0537_00930"/>
<name>A0A1S6ISQ3_9FIRM</name>
<dbReference type="Proteomes" id="UP000189464">
    <property type="component" value="Chromosome"/>
</dbReference>
<dbReference type="InterPro" id="IPR036582">
    <property type="entry name" value="Mao_N_sf"/>
</dbReference>
<dbReference type="PANTHER" id="PTHR11177">
    <property type="entry name" value="CHITINASE"/>
    <property type="match status" value="1"/>
</dbReference>
<sequence length="490" mass="54112">MDKNSKGKGVLRNLKSCGHIMLVLFWAVTLTLTAFGSTAAQAQTAQPHKQAKGSLEKYHGFRVVGYYSGDLFDQPVADLQLPVYTHIIYGFLIPQADGSFIPLAKPDKLRELVEKGHAAGVKIFVAVGGYTHQGEPVVNNFERIAADPELLEKFTQGLVDYAQEYNIDGYDLDWESPTYTSSESHEQTVLLLKAKLAAQGMGLSASVNGTRDPLNGWEAIAAITDQAAEALDFINLMCYDLQSDVHHSPIFFGDLSVDYWLNRGLAPEKIVLGMPLYARPSWLQYRELIALDRENAYRDYVATQPLESYYNGLPTLREKTLLAMRKAGGVMIFDINEDTKDETSAIAMIGQTVGKLTEQVGPGQNLREVCENNILLVIHQQPLWLSVADGRPFIDEAGRILVPVRKPLETIGAVVTYDGKTKTITAVKDGDVVKITIGQSDLSVNGRIVPMDTAAVMVEGRTYLPLRAVFTGFGYHVDWSDYGRVAYITK</sequence>
<comment type="catalytic activity">
    <reaction evidence="1">
        <text>Random endo-hydrolysis of N-acetyl-beta-D-glucosaminide (1-&gt;4)-beta-linkages in chitin and chitodextrins.</text>
        <dbReference type="EC" id="3.2.1.14"/>
    </reaction>
</comment>
<dbReference type="InterPro" id="IPR001223">
    <property type="entry name" value="Glyco_hydro18_cat"/>
</dbReference>
<feature type="chain" id="PRO_5010575155" description="chitinase" evidence="3">
    <location>
        <begin position="43"/>
        <end position="490"/>
    </location>
</feature>
<dbReference type="SUPFAM" id="SSF51445">
    <property type="entry name" value="(Trans)glycosidases"/>
    <property type="match status" value="1"/>
</dbReference>
<dbReference type="SMART" id="SM00636">
    <property type="entry name" value="Glyco_18"/>
    <property type="match status" value="1"/>
</dbReference>
<dbReference type="OrthoDB" id="9812811at2"/>
<dbReference type="RefSeq" id="WP_077712758.1">
    <property type="nucleotide sequence ID" value="NZ_CP019698.1"/>
</dbReference>
<feature type="domain" description="GH18" evidence="4">
    <location>
        <begin position="61"/>
        <end position="355"/>
    </location>
</feature>
<dbReference type="SUPFAM" id="SSF55383">
    <property type="entry name" value="Copper amine oxidase, domain N"/>
    <property type="match status" value="1"/>
</dbReference>
<dbReference type="Pfam" id="PF00704">
    <property type="entry name" value="Glyco_hydro_18"/>
    <property type="match status" value="1"/>
</dbReference>
<protein>
    <recommendedName>
        <fullName evidence="2">chitinase</fullName>
        <ecNumber evidence="2">3.2.1.14</ecNumber>
    </recommendedName>
</protein>
<evidence type="ECO:0000313" key="6">
    <source>
        <dbReference type="Proteomes" id="UP000189464"/>
    </source>
</evidence>
<evidence type="ECO:0000259" key="4">
    <source>
        <dbReference type="PROSITE" id="PS51910"/>
    </source>
</evidence>
<keyword evidence="6" id="KW-1185">Reference proteome</keyword>
<dbReference type="Pfam" id="PF07833">
    <property type="entry name" value="Cu_amine_oxidN1"/>
    <property type="match status" value="1"/>
</dbReference>
<dbReference type="Gene3D" id="3.20.20.80">
    <property type="entry name" value="Glycosidases"/>
    <property type="match status" value="1"/>
</dbReference>
<dbReference type="InterPro" id="IPR012854">
    <property type="entry name" value="Cu_amine_oxidase-like_N"/>
</dbReference>
<accession>A0A1S6ISQ3</accession>
<proteinExistence type="predicted"/>
<evidence type="ECO:0000256" key="3">
    <source>
        <dbReference type="SAM" id="SignalP"/>
    </source>
</evidence>
<dbReference type="GO" id="GO:0008061">
    <property type="term" value="F:chitin binding"/>
    <property type="evidence" value="ECO:0007669"/>
    <property type="project" value="InterPro"/>
</dbReference>
<organism evidence="5 6">
    <name type="scientific">Desulforamulus ferrireducens</name>
    <dbReference type="NCBI Taxonomy" id="1833852"/>
    <lineage>
        <taxon>Bacteria</taxon>
        <taxon>Bacillati</taxon>
        <taxon>Bacillota</taxon>
        <taxon>Clostridia</taxon>
        <taxon>Eubacteriales</taxon>
        <taxon>Peptococcaceae</taxon>
        <taxon>Desulforamulus</taxon>
    </lineage>
</organism>
<dbReference type="Gene3D" id="3.40.5.30">
    <property type="entry name" value="(Trans)glycosidases - domain 2"/>
    <property type="match status" value="1"/>
</dbReference>
<evidence type="ECO:0000256" key="1">
    <source>
        <dbReference type="ARBA" id="ARBA00000822"/>
    </source>
</evidence>
<dbReference type="EMBL" id="CP019698">
    <property type="protein sequence ID" value="AQS57794.1"/>
    <property type="molecule type" value="Genomic_DNA"/>
</dbReference>
<dbReference type="InterPro" id="IPR011583">
    <property type="entry name" value="Chitinase_II/V-like_cat"/>
</dbReference>
<dbReference type="InterPro" id="IPR050314">
    <property type="entry name" value="Glycosyl_Hydrlase_18"/>
</dbReference>
<evidence type="ECO:0000256" key="2">
    <source>
        <dbReference type="ARBA" id="ARBA00012729"/>
    </source>
</evidence>
<evidence type="ECO:0000313" key="5">
    <source>
        <dbReference type="EMBL" id="AQS57794.1"/>
    </source>
</evidence>
<reference evidence="5 6" key="1">
    <citation type="journal article" date="2016" name="Int. J. Syst. Evol. Microbiol.">
        <title>Desulfotomaculum ferrireducens sp. nov., a moderately thermophilic sulfate-reducing and dissimilatory Fe(III)-reducing bacterium isolated from compost.</title>
        <authorList>
            <person name="Yang G."/>
            <person name="Guo J."/>
            <person name="Zhuang L."/>
            <person name="Yuan Y."/>
            <person name="Zhou S."/>
        </authorList>
    </citation>
    <scope>NUCLEOTIDE SEQUENCE [LARGE SCALE GENOMIC DNA]</scope>
    <source>
        <strain evidence="5 6">GSS09</strain>
    </source>
</reference>
<gene>
    <name evidence="5" type="ORF">B0537_00930</name>
</gene>
<dbReference type="GO" id="GO:0008843">
    <property type="term" value="F:endochitinase activity"/>
    <property type="evidence" value="ECO:0007669"/>
    <property type="project" value="UniProtKB-EC"/>
</dbReference>
<dbReference type="GO" id="GO:0005576">
    <property type="term" value="C:extracellular region"/>
    <property type="evidence" value="ECO:0007669"/>
    <property type="project" value="TreeGrafter"/>
</dbReference>
<dbReference type="AlphaFoldDB" id="A0A1S6ISQ3"/>